<dbReference type="Gene3D" id="2.40.10.230">
    <property type="entry name" value="Probable tRNA pseudouridine synthase domain"/>
    <property type="match status" value="1"/>
</dbReference>
<evidence type="ECO:0000256" key="6">
    <source>
        <dbReference type="ARBA" id="ARBA00022553"/>
    </source>
</evidence>
<evidence type="ECO:0000256" key="1">
    <source>
        <dbReference type="ARBA" id="ARBA00004123"/>
    </source>
</evidence>
<dbReference type="PANTHER" id="PTHR31633">
    <property type="entry name" value="H/ACA RIBONUCLEOPROTEIN COMPLEX NON-CORE SUBUNIT NAF1"/>
    <property type="match status" value="1"/>
</dbReference>
<organism evidence="10 11">
    <name type="scientific">Pisolithus microcarpus 441</name>
    <dbReference type="NCBI Taxonomy" id="765257"/>
    <lineage>
        <taxon>Eukaryota</taxon>
        <taxon>Fungi</taxon>
        <taxon>Dikarya</taxon>
        <taxon>Basidiomycota</taxon>
        <taxon>Agaricomycotina</taxon>
        <taxon>Agaricomycetes</taxon>
        <taxon>Agaricomycetidae</taxon>
        <taxon>Boletales</taxon>
        <taxon>Sclerodermatineae</taxon>
        <taxon>Pisolithaceae</taxon>
        <taxon>Pisolithus</taxon>
    </lineage>
</organism>
<dbReference type="GO" id="GO:0000493">
    <property type="term" value="P:box H/ACA snoRNP assembly"/>
    <property type="evidence" value="ECO:0007669"/>
    <property type="project" value="InterPro"/>
</dbReference>
<feature type="compositionally biased region" description="Basic and acidic residues" evidence="9">
    <location>
        <begin position="254"/>
        <end position="263"/>
    </location>
</feature>
<reference evidence="11" key="2">
    <citation type="submission" date="2015-01" db="EMBL/GenBank/DDBJ databases">
        <title>Evolutionary Origins and Diversification of the Mycorrhizal Mutualists.</title>
        <authorList>
            <consortium name="DOE Joint Genome Institute"/>
            <consortium name="Mycorrhizal Genomics Consortium"/>
            <person name="Kohler A."/>
            <person name="Kuo A."/>
            <person name="Nagy L.G."/>
            <person name="Floudas D."/>
            <person name="Copeland A."/>
            <person name="Barry K.W."/>
            <person name="Cichocki N."/>
            <person name="Veneault-Fourrey C."/>
            <person name="LaButti K."/>
            <person name="Lindquist E.A."/>
            <person name="Lipzen A."/>
            <person name="Lundell T."/>
            <person name="Morin E."/>
            <person name="Murat C."/>
            <person name="Riley R."/>
            <person name="Ohm R."/>
            <person name="Sun H."/>
            <person name="Tunlid A."/>
            <person name="Henrissat B."/>
            <person name="Grigoriev I.V."/>
            <person name="Hibbett D.S."/>
            <person name="Martin F."/>
        </authorList>
    </citation>
    <scope>NUCLEOTIDE SEQUENCE [LARGE SCALE GENOMIC DNA]</scope>
    <source>
        <strain evidence="11">441</strain>
    </source>
</reference>
<feature type="compositionally biased region" description="Acidic residues" evidence="9">
    <location>
        <begin position="52"/>
        <end position="65"/>
    </location>
</feature>
<dbReference type="AlphaFoldDB" id="A0A0C9ZLA5"/>
<keyword evidence="7" id="KW-0694">RNA-binding</keyword>
<dbReference type="Pfam" id="PF04410">
    <property type="entry name" value="Gar1"/>
    <property type="match status" value="1"/>
</dbReference>
<evidence type="ECO:0000256" key="8">
    <source>
        <dbReference type="ARBA" id="ARBA00023242"/>
    </source>
</evidence>
<feature type="compositionally biased region" description="Acidic residues" evidence="9">
    <location>
        <begin position="80"/>
        <end position="93"/>
    </location>
</feature>
<evidence type="ECO:0000313" key="11">
    <source>
        <dbReference type="Proteomes" id="UP000054018"/>
    </source>
</evidence>
<dbReference type="InterPro" id="IPR040309">
    <property type="entry name" value="Naf1"/>
</dbReference>
<sequence>MAFEFRQPHSIPQDLLIIQDIVATTPHIAKTSPTTGEVTSDDDSIASTDNGIDSEVEVEADLVPIEEDKEKQDVHPDSPSDSESESSSEEDSGVEPMPRDPAQLTSHDHASDIEHEDAVTTGDIGYVHTKNEVVDTDIVIPEVSEVSPEDSLEKVGEVMSIVGNVVIVKGLLADNLKTLSERALDSETLLVFDDRKVLGYIYETFGPTSQPLYQIKFNQKYPVDTEKIQISREVFHVPRKSKYVFVEQLKKMRGSDASNIHDEEPAEDELEFSDDEQEAVYKQQRKRKRQQSVVSSRQTTPVPQQAYPDRMFDELFTRSNPYDAHGPYDDDYSISGPSRQAPLPYDDPYAEHPPPETIGQEPEKPSHVHSQRPLPSTGERTFEARGRGRGQRGRGHSREVKGPRGRMSRGRPGRYHSGSTRTPEGHPPSSPSVFESAVAGNFSSDPSMYSQSQPEAASWYHQQRGSLRSQSYQPQVQPHINPRFASAFGFTLPGSMGSWNSQQTQQATPYFMGQSQQSWGVPWTKPGDDSTDGDTYTPM</sequence>
<dbReference type="GO" id="GO:0005634">
    <property type="term" value="C:nucleus"/>
    <property type="evidence" value="ECO:0007669"/>
    <property type="project" value="UniProtKB-SubCell"/>
</dbReference>
<evidence type="ECO:0000256" key="4">
    <source>
        <dbReference type="ARBA" id="ARBA00022517"/>
    </source>
</evidence>
<name>A0A0C9ZLA5_9AGAM</name>
<dbReference type="OrthoDB" id="21550at2759"/>
<dbReference type="SUPFAM" id="SSF50447">
    <property type="entry name" value="Translation proteins"/>
    <property type="match status" value="1"/>
</dbReference>
<dbReference type="HOGENOM" id="CLU_022331_0_0_1"/>
<evidence type="ECO:0000256" key="7">
    <source>
        <dbReference type="ARBA" id="ARBA00022884"/>
    </source>
</evidence>
<gene>
    <name evidence="10" type="ORF">PISMIDRAFT_26684</name>
</gene>
<feature type="compositionally biased region" description="Polar residues" evidence="9">
    <location>
        <begin position="441"/>
        <end position="476"/>
    </location>
</feature>
<evidence type="ECO:0000256" key="3">
    <source>
        <dbReference type="ARBA" id="ARBA00021438"/>
    </source>
</evidence>
<protein>
    <recommendedName>
        <fullName evidence="3">H/ACA ribonucleoprotein complex non-core subunit NAF1</fullName>
    </recommendedName>
</protein>
<dbReference type="GO" id="GO:0005732">
    <property type="term" value="C:sno(s)RNA-containing ribonucleoprotein complex"/>
    <property type="evidence" value="ECO:0007669"/>
    <property type="project" value="InterPro"/>
</dbReference>
<keyword evidence="8" id="KW-0539">Nucleus</keyword>
<reference evidence="10 11" key="1">
    <citation type="submission" date="2014-04" db="EMBL/GenBank/DDBJ databases">
        <authorList>
            <consortium name="DOE Joint Genome Institute"/>
            <person name="Kuo A."/>
            <person name="Kohler A."/>
            <person name="Costa M.D."/>
            <person name="Nagy L.G."/>
            <person name="Floudas D."/>
            <person name="Copeland A."/>
            <person name="Barry K.W."/>
            <person name="Cichocki N."/>
            <person name="Veneault-Fourrey C."/>
            <person name="LaButti K."/>
            <person name="Lindquist E.A."/>
            <person name="Lipzen A."/>
            <person name="Lundell T."/>
            <person name="Morin E."/>
            <person name="Murat C."/>
            <person name="Sun H."/>
            <person name="Tunlid A."/>
            <person name="Henrissat B."/>
            <person name="Grigoriev I.V."/>
            <person name="Hibbett D.S."/>
            <person name="Martin F."/>
            <person name="Nordberg H.P."/>
            <person name="Cantor M.N."/>
            <person name="Hua S.X."/>
        </authorList>
    </citation>
    <scope>NUCLEOTIDE SEQUENCE [LARGE SCALE GENOMIC DNA]</scope>
    <source>
        <strain evidence="10 11">441</strain>
    </source>
</reference>
<keyword evidence="11" id="KW-1185">Reference proteome</keyword>
<evidence type="ECO:0000313" key="10">
    <source>
        <dbReference type="EMBL" id="KIK30196.1"/>
    </source>
</evidence>
<feature type="region of interest" description="Disordered" evidence="9">
    <location>
        <begin position="29"/>
        <end position="111"/>
    </location>
</feature>
<dbReference type="GO" id="GO:0001522">
    <property type="term" value="P:pseudouridine synthesis"/>
    <property type="evidence" value="ECO:0007669"/>
    <property type="project" value="InterPro"/>
</dbReference>
<dbReference type="PANTHER" id="PTHR31633:SF1">
    <property type="entry name" value="H_ACA RIBONUCLEOPROTEIN COMPLEX NON-CORE SUBUNIT NAF1"/>
    <property type="match status" value="1"/>
</dbReference>
<evidence type="ECO:0000256" key="9">
    <source>
        <dbReference type="SAM" id="MobiDB-lite"/>
    </source>
</evidence>
<dbReference type="GO" id="GO:0003723">
    <property type="term" value="F:RNA binding"/>
    <property type="evidence" value="ECO:0007669"/>
    <property type="project" value="UniProtKB-KW"/>
</dbReference>
<comment type="similarity">
    <text evidence="2">Belongs to the NAF1 family.</text>
</comment>
<evidence type="ECO:0000256" key="5">
    <source>
        <dbReference type="ARBA" id="ARBA00022552"/>
    </source>
</evidence>
<feature type="region of interest" description="Disordered" evidence="9">
    <location>
        <begin position="512"/>
        <end position="539"/>
    </location>
</feature>
<dbReference type="EMBL" id="KN833687">
    <property type="protein sequence ID" value="KIK30196.1"/>
    <property type="molecule type" value="Genomic_DNA"/>
</dbReference>
<evidence type="ECO:0000256" key="2">
    <source>
        <dbReference type="ARBA" id="ARBA00009801"/>
    </source>
</evidence>
<feature type="compositionally biased region" description="Basic and acidic residues" evidence="9">
    <location>
        <begin position="66"/>
        <end position="78"/>
    </location>
</feature>
<dbReference type="InterPro" id="IPR007504">
    <property type="entry name" value="H/ACA_rnp_Gar1/Naf1"/>
</dbReference>
<dbReference type="Proteomes" id="UP000054018">
    <property type="component" value="Unassembled WGS sequence"/>
</dbReference>
<comment type="subcellular location">
    <subcellularLocation>
        <location evidence="1">Nucleus</location>
    </subcellularLocation>
</comment>
<keyword evidence="5" id="KW-0698">rRNA processing</keyword>
<feature type="region of interest" description="Disordered" evidence="9">
    <location>
        <begin position="254"/>
        <end position="476"/>
    </location>
</feature>
<dbReference type="STRING" id="765257.A0A0C9ZLA5"/>
<dbReference type="InterPro" id="IPR038664">
    <property type="entry name" value="Gar1/Naf1_Cbf5-bd_sf"/>
</dbReference>
<feature type="compositionally biased region" description="Basic residues" evidence="9">
    <location>
        <begin position="403"/>
        <end position="414"/>
    </location>
</feature>
<accession>A0A0C9ZLA5</accession>
<feature type="compositionally biased region" description="Acidic residues" evidence="9">
    <location>
        <begin position="264"/>
        <end position="278"/>
    </location>
</feature>
<dbReference type="GO" id="GO:0006364">
    <property type="term" value="P:rRNA processing"/>
    <property type="evidence" value="ECO:0007669"/>
    <property type="project" value="UniProtKB-KW"/>
</dbReference>
<proteinExistence type="inferred from homology"/>
<keyword evidence="6" id="KW-0597">Phosphoprotein</keyword>
<keyword evidence="4" id="KW-0690">Ribosome biogenesis</keyword>
<dbReference type="InterPro" id="IPR009000">
    <property type="entry name" value="Transl_B-barrel_sf"/>
</dbReference>